<evidence type="ECO:0000313" key="5">
    <source>
        <dbReference type="Proteomes" id="UP001151760"/>
    </source>
</evidence>
<proteinExistence type="predicted"/>
<feature type="domain" description="Retrovirus-related Pol polyprotein from transposon TNT 1-94-like beta-barrel" evidence="3">
    <location>
        <begin position="280"/>
        <end position="354"/>
    </location>
</feature>
<feature type="region of interest" description="Disordered" evidence="1">
    <location>
        <begin position="13"/>
        <end position="48"/>
    </location>
</feature>
<dbReference type="InterPro" id="IPR054722">
    <property type="entry name" value="PolX-like_BBD"/>
</dbReference>
<feature type="region of interest" description="Disordered" evidence="1">
    <location>
        <begin position="196"/>
        <end position="226"/>
    </location>
</feature>
<comment type="caution">
    <text evidence="4">The sequence shown here is derived from an EMBL/GenBank/DDBJ whole genome shotgun (WGS) entry which is preliminary data.</text>
</comment>
<evidence type="ECO:0000313" key="4">
    <source>
        <dbReference type="EMBL" id="GJS79944.1"/>
    </source>
</evidence>
<dbReference type="EMBL" id="BQNB010010635">
    <property type="protein sequence ID" value="GJS79944.1"/>
    <property type="molecule type" value="Genomic_DNA"/>
</dbReference>
<evidence type="ECO:0000259" key="3">
    <source>
        <dbReference type="Pfam" id="PF22936"/>
    </source>
</evidence>
<reference evidence="4" key="2">
    <citation type="submission" date="2022-01" db="EMBL/GenBank/DDBJ databases">
        <authorList>
            <person name="Yamashiro T."/>
            <person name="Shiraishi A."/>
            <person name="Satake H."/>
            <person name="Nakayama K."/>
        </authorList>
    </citation>
    <scope>NUCLEOTIDE SEQUENCE</scope>
</reference>
<gene>
    <name evidence="4" type="ORF">Tco_0729825</name>
</gene>
<dbReference type="Pfam" id="PF14223">
    <property type="entry name" value="Retrotran_gag_2"/>
    <property type="match status" value="2"/>
</dbReference>
<dbReference type="PANTHER" id="PTHR35317:SF35">
    <property type="entry name" value="DUF4219 DOMAIN-CONTAINING PROTEIN"/>
    <property type="match status" value="1"/>
</dbReference>
<sequence length="683" mass="77664">MLNPVDLVYKSNEASRMEDTEKLSPKWEGPCEAVETPKSTRGAHNKEHRKKDAKALFFIEQAVDDSIFPRIAAATRANQAWTTLKTEFQGSSNVTRQKLQSLRRDFETSFMKHNKSVQDFLARVSSVVGQMKAYGEKISDEIVVAKVLRSLPSKFDHVIAAIKESKDLSTFSFDELMCSLQAHEARINRSNMHGEERAFQTRGESESSNQHVRGRGRGSYRGRGRGQNTTLKCSIYNKPRHSDNYCWYKPEEGVNYAEQEEDNFLFMAIATMKEEKNEIWYLDSGCSNHMTGDRSKFKDLDESIKSQVRLGDNKQLQIEGKGITEVSTGNQKRCIKDVHFAPSLAHNLLSVGLAIVEKNKQMVSGLPVIKPLEHVCKGCVVGKQTKQSFLVGKSKKAEAILEIIHADVCGPMRTESLSSSKTNLYKHKSEVFECFKKFKILVEKQTRKVVKVLRTDHGGEFTSNEFHAFYDEHGINKQLTDSFWADEGVAAAVHILNISPTKAVWDQTPYEAWNGNKPLFDVKSAFLNGDLKEEVYVTQPPGFESKTKTVKVLRLNKALNGLKQAPRAWYSNNEFFHNNGFERSPHEPTLYNKKQGDSYEFWSIKMTMLFKSQELWEYVETGYEENGKNEAHNKEHRKKDAKALFFIQQAVDDSIFPRIAAATKANQAWATLKTEFQGSSKVI</sequence>
<evidence type="ECO:0000256" key="1">
    <source>
        <dbReference type="SAM" id="MobiDB-lite"/>
    </source>
</evidence>
<dbReference type="Gene3D" id="3.30.420.10">
    <property type="entry name" value="Ribonuclease H-like superfamily/Ribonuclease H"/>
    <property type="match status" value="1"/>
</dbReference>
<evidence type="ECO:0000259" key="2">
    <source>
        <dbReference type="Pfam" id="PF07727"/>
    </source>
</evidence>
<feature type="compositionally biased region" description="Basic and acidic residues" evidence="1">
    <location>
        <begin position="13"/>
        <end position="25"/>
    </location>
</feature>
<name>A0ABQ4YQ10_9ASTR</name>
<dbReference type="InterPro" id="IPR036397">
    <property type="entry name" value="RNaseH_sf"/>
</dbReference>
<dbReference type="PANTHER" id="PTHR35317">
    <property type="entry name" value="OS04G0629600 PROTEIN"/>
    <property type="match status" value="1"/>
</dbReference>
<dbReference type="Pfam" id="PF22936">
    <property type="entry name" value="Pol_BBD"/>
    <property type="match status" value="1"/>
</dbReference>
<feature type="domain" description="Reverse transcriptase Ty1/copia-type" evidence="2">
    <location>
        <begin position="520"/>
        <end position="598"/>
    </location>
</feature>
<dbReference type="Pfam" id="PF07727">
    <property type="entry name" value="RVT_2"/>
    <property type="match status" value="1"/>
</dbReference>
<organism evidence="4 5">
    <name type="scientific">Tanacetum coccineum</name>
    <dbReference type="NCBI Taxonomy" id="301880"/>
    <lineage>
        <taxon>Eukaryota</taxon>
        <taxon>Viridiplantae</taxon>
        <taxon>Streptophyta</taxon>
        <taxon>Embryophyta</taxon>
        <taxon>Tracheophyta</taxon>
        <taxon>Spermatophyta</taxon>
        <taxon>Magnoliopsida</taxon>
        <taxon>eudicotyledons</taxon>
        <taxon>Gunneridae</taxon>
        <taxon>Pentapetalae</taxon>
        <taxon>asterids</taxon>
        <taxon>campanulids</taxon>
        <taxon>Asterales</taxon>
        <taxon>Asteraceae</taxon>
        <taxon>Asteroideae</taxon>
        <taxon>Anthemideae</taxon>
        <taxon>Anthemidinae</taxon>
        <taxon>Tanacetum</taxon>
    </lineage>
</organism>
<dbReference type="Proteomes" id="UP001151760">
    <property type="component" value="Unassembled WGS sequence"/>
</dbReference>
<reference evidence="4" key="1">
    <citation type="journal article" date="2022" name="Int. J. Mol. Sci.">
        <title>Draft Genome of Tanacetum Coccineum: Genomic Comparison of Closely Related Tanacetum-Family Plants.</title>
        <authorList>
            <person name="Yamashiro T."/>
            <person name="Shiraishi A."/>
            <person name="Nakayama K."/>
            <person name="Satake H."/>
        </authorList>
    </citation>
    <scope>NUCLEOTIDE SEQUENCE</scope>
</reference>
<feature type="compositionally biased region" description="Basic residues" evidence="1">
    <location>
        <begin position="212"/>
        <end position="224"/>
    </location>
</feature>
<accession>A0ABQ4YQ10</accession>
<dbReference type="SUPFAM" id="SSF53098">
    <property type="entry name" value="Ribonuclease H-like"/>
    <property type="match status" value="1"/>
</dbReference>
<dbReference type="InterPro" id="IPR013103">
    <property type="entry name" value="RVT_2"/>
</dbReference>
<feature type="compositionally biased region" description="Basic and acidic residues" evidence="1">
    <location>
        <begin position="196"/>
        <end position="205"/>
    </location>
</feature>
<feature type="non-terminal residue" evidence="4">
    <location>
        <position position="683"/>
    </location>
</feature>
<protein>
    <submittedName>
        <fullName evidence="4">Retrovirus-related pol polyprotein from transposon TNT 1-94</fullName>
    </submittedName>
</protein>
<keyword evidence="5" id="KW-1185">Reference proteome</keyword>
<dbReference type="InterPro" id="IPR012337">
    <property type="entry name" value="RNaseH-like_sf"/>
</dbReference>